<protein>
    <submittedName>
        <fullName evidence="2">Uncharacterized protein</fullName>
    </submittedName>
</protein>
<name>A0A915I2R0_ROMCU</name>
<dbReference type="AlphaFoldDB" id="A0A915I2R0"/>
<reference evidence="2" key="1">
    <citation type="submission" date="2022-11" db="UniProtKB">
        <authorList>
            <consortium name="WormBaseParasite"/>
        </authorList>
    </citation>
    <scope>IDENTIFICATION</scope>
</reference>
<proteinExistence type="predicted"/>
<evidence type="ECO:0000313" key="2">
    <source>
        <dbReference type="WBParaSite" id="nRc.2.0.1.t08412-RA"/>
    </source>
</evidence>
<sequence length="80" mass="9051">MLLNSSRRKQFKPNKFDENFGDNIMEEAKKQCSANYSTSTINNKNASSSGSGDQNCRTSWVYLQNDLVRNVPHCSSSLEK</sequence>
<organism evidence="1 2">
    <name type="scientific">Romanomermis culicivorax</name>
    <name type="common">Nematode worm</name>
    <dbReference type="NCBI Taxonomy" id="13658"/>
    <lineage>
        <taxon>Eukaryota</taxon>
        <taxon>Metazoa</taxon>
        <taxon>Ecdysozoa</taxon>
        <taxon>Nematoda</taxon>
        <taxon>Enoplea</taxon>
        <taxon>Dorylaimia</taxon>
        <taxon>Mermithida</taxon>
        <taxon>Mermithoidea</taxon>
        <taxon>Mermithidae</taxon>
        <taxon>Romanomermis</taxon>
    </lineage>
</organism>
<keyword evidence="1" id="KW-1185">Reference proteome</keyword>
<dbReference type="Proteomes" id="UP000887565">
    <property type="component" value="Unplaced"/>
</dbReference>
<evidence type="ECO:0000313" key="1">
    <source>
        <dbReference type="Proteomes" id="UP000887565"/>
    </source>
</evidence>
<dbReference type="WBParaSite" id="nRc.2.0.1.t08412-RA">
    <property type="protein sequence ID" value="nRc.2.0.1.t08412-RA"/>
    <property type="gene ID" value="nRc.2.0.1.g08412"/>
</dbReference>
<accession>A0A915I2R0</accession>